<proteinExistence type="predicted"/>
<sequence length="562" mass="61259">MNTHAPHEESVAVRPARPAPPPAPDWSTLSPELVRTLQRTAGNAATARALQRMKDEKGEPVDIEAIDSLGAAKDALWKLDHGVYTEEVGDRDALGNRIGELRGTLKEQTAKSTVDTMDALNQGRVMYHHNAVAHHNDLLGTLDDPANGYANPAFFTRTKPFTWTLNERKSASQALRAFLEPGPGITVVECQTAAQAALYNSILRAVGDQRFDRRFGRADQATAEVERLKLQKDMDRNNPLMTYLEAPTLDVSDDDEANELTQDLQGNVVSAPGDRPARVGGWYYLANHPKYSLRHPDGIWGGENAIYIGRDGNQVQRFTGFGVENKTETELAVFFATDFRRPPSAAEITKILNRSPGDWSLVLPTLGDLASIGELVLTERDVELIERAWSFEREQPGLEGDRLAQAREKLRRIIVSRGNLVQPVTPQDLLKTISVSRSVNTPSPGPAVTAEGTWTAPTKGAVTLTLGNAKKLSLYSYTDLYCKQFGLRLAGQLVSAVRGLNQATFGAVSEKSGVPLKQGDTVSFPNTDDVSKLAITGGGFQSWGEQLLSPDKIGELADTNVG</sequence>
<feature type="compositionally biased region" description="Basic and acidic residues" evidence="3">
    <location>
        <begin position="1"/>
        <end position="11"/>
    </location>
</feature>
<keyword evidence="1" id="KW-0808">Transferase</keyword>
<dbReference type="GO" id="GO:0003810">
    <property type="term" value="F:protein-glutamine gamma-glutamyltransferase activity"/>
    <property type="evidence" value="ECO:0007669"/>
    <property type="project" value="InterPro"/>
</dbReference>
<accession>A0A9X3N563</accession>
<dbReference type="GO" id="GO:0030435">
    <property type="term" value="P:sporulation resulting in formation of a cellular spore"/>
    <property type="evidence" value="ECO:0007669"/>
    <property type="project" value="UniProtKB-KW"/>
</dbReference>
<evidence type="ECO:0000256" key="1">
    <source>
        <dbReference type="ARBA" id="ARBA00022679"/>
    </source>
</evidence>
<keyword evidence="5" id="KW-1185">Reference proteome</keyword>
<gene>
    <name evidence="4" type="ORF">OJ997_05215</name>
</gene>
<dbReference type="Proteomes" id="UP001147653">
    <property type="component" value="Unassembled WGS sequence"/>
</dbReference>
<dbReference type="RefSeq" id="WP_270023985.1">
    <property type="nucleotide sequence ID" value="NZ_JAPDDP010000006.1"/>
</dbReference>
<evidence type="ECO:0000256" key="3">
    <source>
        <dbReference type="SAM" id="MobiDB-lite"/>
    </source>
</evidence>
<dbReference type="EMBL" id="JAPDDP010000006">
    <property type="protein sequence ID" value="MDA0179686.1"/>
    <property type="molecule type" value="Genomic_DNA"/>
</dbReference>
<evidence type="ECO:0000313" key="5">
    <source>
        <dbReference type="Proteomes" id="UP001147653"/>
    </source>
</evidence>
<protein>
    <submittedName>
        <fullName evidence="4">Uncharacterized protein</fullName>
    </submittedName>
</protein>
<evidence type="ECO:0000256" key="2">
    <source>
        <dbReference type="ARBA" id="ARBA00022969"/>
    </source>
</evidence>
<dbReference type="AlphaFoldDB" id="A0A9X3N563"/>
<dbReference type="Pfam" id="PF20085">
    <property type="entry name" value="TGL"/>
    <property type="match status" value="1"/>
</dbReference>
<evidence type="ECO:0000313" key="4">
    <source>
        <dbReference type="EMBL" id="MDA0179686.1"/>
    </source>
</evidence>
<comment type="caution">
    <text evidence="4">The sequence shown here is derived from an EMBL/GenBank/DDBJ whole genome shotgun (WGS) entry which is preliminary data.</text>
</comment>
<reference evidence="4" key="1">
    <citation type="submission" date="2022-10" db="EMBL/GenBank/DDBJ databases">
        <title>The WGS of Solirubrobacter phytolaccae KCTC 29190.</title>
        <authorList>
            <person name="Jiang Z."/>
        </authorList>
    </citation>
    <scope>NUCLEOTIDE SEQUENCE</scope>
    <source>
        <strain evidence="4">KCTC 29190</strain>
    </source>
</reference>
<dbReference type="InterPro" id="IPR020916">
    <property type="entry name" value="Gln_gamma-glutamylTfrase_bac"/>
</dbReference>
<feature type="region of interest" description="Disordered" evidence="3">
    <location>
        <begin position="1"/>
        <end position="29"/>
    </location>
</feature>
<organism evidence="4 5">
    <name type="scientific">Solirubrobacter phytolaccae</name>
    <dbReference type="NCBI Taxonomy" id="1404360"/>
    <lineage>
        <taxon>Bacteria</taxon>
        <taxon>Bacillati</taxon>
        <taxon>Actinomycetota</taxon>
        <taxon>Thermoleophilia</taxon>
        <taxon>Solirubrobacterales</taxon>
        <taxon>Solirubrobacteraceae</taxon>
        <taxon>Solirubrobacter</taxon>
    </lineage>
</organism>
<name>A0A9X3N563_9ACTN</name>
<keyword evidence="2" id="KW-0749">Sporulation</keyword>